<accession>A0A7R9CN60</accession>
<organism evidence="1">
    <name type="scientific">Timema cristinae</name>
    <name type="common">Walking stick</name>
    <dbReference type="NCBI Taxonomy" id="61476"/>
    <lineage>
        <taxon>Eukaryota</taxon>
        <taxon>Metazoa</taxon>
        <taxon>Ecdysozoa</taxon>
        <taxon>Arthropoda</taxon>
        <taxon>Hexapoda</taxon>
        <taxon>Insecta</taxon>
        <taxon>Pterygota</taxon>
        <taxon>Neoptera</taxon>
        <taxon>Polyneoptera</taxon>
        <taxon>Phasmatodea</taxon>
        <taxon>Timematodea</taxon>
        <taxon>Timematoidea</taxon>
        <taxon>Timematidae</taxon>
        <taxon>Timema</taxon>
    </lineage>
</organism>
<gene>
    <name evidence="1" type="ORF">TCEB3V08_LOCUS4971</name>
</gene>
<evidence type="ECO:0000313" key="1">
    <source>
        <dbReference type="EMBL" id="CAD7399349.1"/>
    </source>
</evidence>
<sequence>MQYVSPPPVSILNEEVKSGRPCSKEIQKFVCCLDERLRLSWFTLFGPLPPSTMKKTLNARQVALVLAAVVVMTSDALVQDGQLDPEFESLLFGERRYFSHVPLLHEVSPTTPTITKLLLHEVSTTTPTTTKLLLHEVSPTTPTTTKLLLHEVSPTTPTTTKLLLHEVSPTTPTITKLLLHEVSPTTPTITKLLLHEVSPTTPTTTRLLLHILTDTERNSNQPRRKRTATLNIIAEETAGSRGEKLYPLSVLTVAKSPLSVSSLRIDVCNPPHGNAQMVALLLRSYTCFPVT</sequence>
<reference evidence="1" key="1">
    <citation type="submission" date="2020-11" db="EMBL/GenBank/DDBJ databases">
        <authorList>
            <person name="Tran Van P."/>
        </authorList>
    </citation>
    <scope>NUCLEOTIDE SEQUENCE</scope>
</reference>
<proteinExistence type="predicted"/>
<protein>
    <submittedName>
        <fullName evidence="1">Uncharacterized protein</fullName>
    </submittedName>
</protein>
<name>A0A7R9CN60_TIMCR</name>
<dbReference type="EMBL" id="OC317845">
    <property type="protein sequence ID" value="CAD7399349.1"/>
    <property type="molecule type" value="Genomic_DNA"/>
</dbReference>
<dbReference type="AlphaFoldDB" id="A0A7R9CN60"/>